<dbReference type="InterPro" id="IPR009061">
    <property type="entry name" value="DNA-bd_dom_put_sf"/>
</dbReference>
<dbReference type="GO" id="GO:0003677">
    <property type="term" value="F:DNA binding"/>
    <property type="evidence" value="ECO:0007669"/>
    <property type="project" value="InterPro"/>
</dbReference>
<name>A0A975C3N9_9CAUL</name>
<feature type="domain" description="HTH merR-type" evidence="1">
    <location>
        <begin position="10"/>
        <end position="78"/>
    </location>
</feature>
<dbReference type="SUPFAM" id="SSF46955">
    <property type="entry name" value="Putative DNA-binding domain"/>
    <property type="match status" value="1"/>
</dbReference>
<dbReference type="InterPro" id="IPR000551">
    <property type="entry name" value="MerR-type_HTH_dom"/>
</dbReference>
<evidence type="ECO:0000313" key="3">
    <source>
        <dbReference type="Proteomes" id="UP000663918"/>
    </source>
</evidence>
<dbReference type="GO" id="GO:0006355">
    <property type="term" value="P:regulation of DNA-templated transcription"/>
    <property type="evidence" value="ECO:0007669"/>
    <property type="project" value="InterPro"/>
</dbReference>
<proteinExistence type="predicted"/>
<organism evidence="2 3">
    <name type="scientific">Brevundimonas goettingensis</name>
    <dbReference type="NCBI Taxonomy" id="2774190"/>
    <lineage>
        <taxon>Bacteria</taxon>
        <taxon>Pseudomonadati</taxon>
        <taxon>Pseudomonadota</taxon>
        <taxon>Alphaproteobacteria</taxon>
        <taxon>Caulobacterales</taxon>
        <taxon>Caulobacteraceae</taxon>
        <taxon>Brevundimonas</taxon>
    </lineage>
</organism>
<dbReference type="CDD" id="cd04765">
    <property type="entry name" value="HTH_MlrA-like_sg2"/>
    <property type="match status" value="1"/>
</dbReference>
<dbReference type="SMART" id="SM00422">
    <property type="entry name" value="HTH_MERR"/>
    <property type="match status" value="1"/>
</dbReference>
<dbReference type="RefSeq" id="WP_207932181.1">
    <property type="nucleotide sequence ID" value="NZ_CP062222.1"/>
</dbReference>
<reference evidence="2" key="1">
    <citation type="submission" date="2020-09" db="EMBL/GenBank/DDBJ databases">
        <title>Brevundimonas sp. LVF2 isolated from a puddle in Goettingen, Germany.</title>
        <authorList>
            <person name="Friedrich I."/>
            <person name="Klassen A."/>
            <person name="Hannes N."/>
            <person name="Schneider D."/>
            <person name="Hertel R."/>
            <person name="Daniel R."/>
        </authorList>
    </citation>
    <scope>NUCLEOTIDE SEQUENCE</scope>
    <source>
        <strain evidence="2">LVF2</strain>
    </source>
</reference>
<dbReference type="Gene3D" id="1.10.1660.10">
    <property type="match status" value="1"/>
</dbReference>
<evidence type="ECO:0000313" key="2">
    <source>
        <dbReference type="EMBL" id="QTC92900.1"/>
    </source>
</evidence>
<gene>
    <name evidence="2" type="ORF">IFJ75_08680</name>
</gene>
<dbReference type="KEGG" id="bgoe:IFJ75_08680"/>
<keyword evidence="3" id="KW-1185">Reference proteome</keyword>
<dbReference type="Pfam" id="PF13411">
    <property type="entry name" value="MerR_1"/>
    <property type="match status" value="1"/>
</dbReference>
<dbReference type="AlphaFoldDB" id="A0A975C3N9"/>
<protein>
    <submittedName>
        <fullName evidence="2">MerR family transcriptional regulator</fullName>
    </submittedName>
</protein>
<accession>A0A975C3N9</accession>
<dbReference type="EMBL" id="CP062222">
    <property type="protein sequence ID" value="QTC92900.1"/>
    <property type="molecule type" value="Genomic_DNA"/>
</dbReference>
<evidence type="ECO:0000259" key="1">
    <source>
        <dbReference type="PROSITE" id="PS50937"/>
    </source>
</evidence>
<sequence>MAKSPNAFRTISEAAEAVGAPQHVLRFWETKFTFIDPVKRAGGRRFYRPQDVVVLKAVRRLLHDEGLTIKGVQRLYKDQGLARLAAYGDPEAAFAMDAESGSDAAPVAEQASAVPGPTNGPVSTVRLRQLLVEIESARARLDAVLAG</sequence>
<dbReference type="Proteomes" id="UP000663918">
    <property type="component" value="Chromosome"/>
</dbReference>
<dbReference type="PROSITE" id="PS50937">
    <property type="entry name" value="HTH_MERR_2"/>
    <property type="match status" value="1"/>
</dbReference>